<keyword evidence="1" id="KW-0472">Membrane</keyword>
<gene>
    <name evidence="2" type="ORF">MJB10_02745</name>
</gene>
<dbReference type="PROSITE" id="PS51257">
    <property type="entry name" value="PROKAR_LIPOPROTEIN"/>
    <property type="match status" value="1"/>
</dbReference>
<feature type="transmembrane region" description="Helical" evidence="1">
    <location>
        <begin position="12"/>
        <end position="29"/>
    </location>
</feature>
<evidence type="ECO:0000313" key="3">
    <source>
        <dbReference type="Proteomes" id="UP001304650"/>
    </source>
</evidence>
<sequence length="42" mass="5212">MQTFWRYLSDHWLSISIVVLVLLACFFVYKNRSKYIRGWDKK</sequence>
<dbReference type="RefSeq" id="WP_314801533.1">
    <property type="nucleotide sequence ID" value="NZ_CP130319.1"/>
</dbReference>
<keyword evidence="1" id="KW-0812">Transmembrane</keyword>
<keyword evidence="3" id="KW-1185">Reference proteome</keyword>
<dbReference type="AlphaFoldDB" id="A0AA96LSG5"/>
<organism evidence="2 3">
    <name type="scientific">Paenibacillus roseopurpureus</name>
    <dbReference type="NCBI Taxonomy" id="2918901"/>
    <lineage>
        <taxon>Bacteria</taxon>
        <taxon>Bacillati</taxon>
        <taxon>Bacillota</taxon>
        <taxon>Bacilli</taxon>
        <taxon>Bacillales</taxon>
        <taxon>Paenibacillaceae</taxon>
        <taxon>Paenibacillus</taxon>
    </lineage>
</organism>
<evidence type="ECO:0000256" key="1">
    <source>
        <dbReference type="SAM" id="Phobius"/>
    </source>
</evidence>
<reference evidence="2" key="1">
    <citation type="submission" date="2022-02" db="EMBL/GenBank/DDBJ databases">
        <title>Paenibacillus sp. MBLB1832 Whole Genome Shotgun Sequencing.</title>
        <authorList>
            <person name="Hwang C.Y."/>
            <person name="Cho E.-S."/>
            <person name="Seo M.-J."/>
        </authorList>
    </citation>
    <scope>NUCLEOTIDE SEQUENCE</scope>
    <source>
        <strain evidence="2">MBLB1832</strain>
    </source>
</reference>
<proteinExistence type="predicted"/>
<keyword evidence="1" id="KW-1133">Transmembrane helix</keyword>
<protein>
    <submittedName>
        <fullName evidence="2">Uncharacterized protein</fullName>
    </submittedName>
</protein>
<name>A0AA96LSG5_9BACL</name>
<accession>A0AA96LSG5</accession>
<evidence type="ECO:0000313" key="2">
    <source>
        <dbReference type="EMBL" id="WNR45088.1"/>
    </source>
</evidence>
<dbReference type="EMBL" id="CP130319">
    <property type="protein sequence ID" value="WNR45088.1"/>
    <property type="molecule type" value="Genomic_DNA"/>
</dbReference>
<dbReference type="Proteomes" id="UP001304650">
    <property type="component" value="Chromosome"/>
</dbReference>
<dbReference type="KEGG" id="proo:MJB10_02745"/>